<evidence type="ECO:0000256" key="1">
    <source>
        <dbReference type="SAM" id="MobiDB-lite"/>
    </source>
</evidence>
<dbReference type="OrthoDB" id="100249at2"/>
<evidence type="ECO:0000313" key="3">
    <source>
        <dbReference type="EMBL" id="TCK75841.1"/>
    </source>
</evidence>
<feature type="region of interest" description="Disordered" evidence="1">
    <location>
        <begin position="592"/>
        <end position="622"/>
    </location>
</feature>
<keyword evidence="2" id="KW-0732">Signal</keyword>
<dbReference type="SUPFAM" id="SSF53649">
    <property type="entry name" value="Alkaline phosphatase-like"/>
    <property type="match status" value="1"/>
</dbReference>
<feature type="compositionally biased region" description="Basic and acidic residues" evidence="1">
    <location>
        <begin position="857"/>
        <end position="868"/>
    </location>
</feature>
<comment type="caution">
    <text evidence="3">The sequence shown here is derived from an EMBL/GenBank/DDBJ whole genome shotgun (WGS) entry which is preliminary data.</text>
</comment>
<name>A0A4V2PVV9_9BACT</name>
<gene>
    <name evidence="3" type="ORF">C7378_0837</name>
</gene>
<evidence type="ECO:0000256" key="2">
    <source>
        <dbReference type="SAM" id="SignalP"/>
    </source>
</evidence>
<feature type="region of interest" description="Disordered" evidence="1">
    <location>
        <begin position="857"/>
        <end position="903"/>
    </location>
</feature>
<dbReference type="PANTHER" id="PTHR47197:SF3">
    <property type="entry name" value="DIHYDRO-HEME D1 DEHYDROGENASE"/>
    <property type="match status" value="1"/>
</dbReference>
<proteinExistence type="predicted"/>
<reference evidence="3 4" key="1">
    <citation type="submission" date="2019-03" db="EMBL/GenBank/DDBJ databases">
        <title>Genomic Encyclopedia of Type Strains, Phase IV (KMG-IV): sequencing the most valuable type-strain genomes for metagenomic binning, comparative biology and taxonomic classification.</title>
        <authorList>
            <person name="Goeker M."/>
        </authorList>
    </citation>
    <scope>NUCLEOTIDE SEQUENCE [LARGE SCALE GENOMIC DNA]</scope>
    <source>
        <strain evidence="3 4">DSM 103428</strain>
    </source>
</reference>
<dbReference type="RefSeq" id="WP_131992051.1">
    <property type="nucleotide sequence ID" value="NZ_SMGK01000001.1"/>
</dbReference>
<dbReference type="Gene3D" id="2.130.10.10">
    <property type="entry name" value="YVTN repeat-like/Quinoprotein amine dehydrogenase"/>
    <property type="match status" value="2"/>
</dbReference>
<dbReference type="InterPro" id="IPR011964">
    <property type="entry name" value="YVTN_b-propeller_repeat"/>
</dbReference>
<accession>A0A4V2PVV9</accession>
<dbReference type="InterPro" id="IPR051200">
    <property type="entry name" value="Host-pathogen_enzymatic-act"/>
</dbReference>
<feature type="chain" id="PRO_5020570523" evidence="2">
    <location>
        <begin position="23"/>
        <end position="903"/>
    </location>
</feature>
<keyword evidence="4" id="KW-1185">Reference proteome</keyword>
<dbReference type="PANTHER" id="PTHR47197">
    <property type="entry name" value="PROTEIN NIRF"/>
    <property type="match status" value="1"/>
</dbReference>
<dbReference type="NCBIfam" id="TIGR02276">
    <property type="entry name" value="beta_rpt_yvtn"/>
    <property type="match status" value="1"/>
</dbReference>
<dbReference type="AlphaFoldDB" id="A0A4V2PVV9"/>
<dbReference type="InterPro" id="IPR011044">
    <property type="entry name" value="Quino_amine_DH_bsu"/>
</dbReference>
<feature type="compositionally biased region" description="Acidic residues" evidence="1">
    <location>
        <begin position="869"/>
        <end position="878"/>
    </location>
</feature>
<dbReference type="InterPro" id="IPR015943">
    <property type="entry name" value="WD40/YVTN_repeat-like_dom_sf"/>
</dbReference>
<evidence type="ECO:0000313" key="4">
    <source>
        <dbReference type="Proteomes" id="UP000295210"/>
    </source>
</evidence>
<dbReference type="SUPFAM" id="SSF50969">
    <property type="entry name" value="YVTN repeat-like/Quinoprotein amine dehydrogenase"/>
    <property type="match status" value="1"/>
</dbReference>
<dbReference type="EMBL" id="SMGK01000001">
    <property type="protein sequence ID" value="TCK75841.1"/>
    <property type="molecule type" value="Genomic_DNA"/>
</dbReference>
<dbReference type="InterPro" id="IPR017850">
    <property type="entry name" value="Alkaline_phosphatase_core_sf"/>
</dbReference>
<organism evidence="3 4">
    <name type="scientific">Acidipila rosea</name>
    <dbReference type="NCBI Taxonomy" id="768535"/>
    <lineage>
        <taxon>Bacteria</taxon>
        <taxon>Pseudomonadati</taxon>
        <taxon>Acidobacteriota</taxon>
        <taxon>Terriglobia</taxon>
        <taxon>Terriglobales</taxon>
        <taxon>Acidobacteriaceae</taxon>
        <taxon>Acidipila</taxon>
    </lineage>
</organism>
<feature type="signal peptide" evidence="2">
    <location>
        <begin position="1"/>
        <end position="22"/>
    </location>
</feature>
<dbReference type="Proteomes" id="UP000295210">
    <property type="component" value="Unassembled WGS sequence"/>
</dbReference>
<protein>
    <submittedName>
        <fullName evidence="3">YVTN family beta-propeller protein</fullName>
    </submittedName>
</protein>
<dbReference type="Gene3D" id="3.40.720.10">
    <property type="entry name" value="Alkaline Phosphatase, subunit A"/>
    <property type="match status" value="2"/>
</dbReference>
<sequence length="903" mass="96581">MVFRSLAVFVMGAMLAGSSAVCAPTATDKPPSGVVLPNGRSITPTGNWTVLAPFAYAVAVRPDGTQLTVPSIGWPFSLNILDHPDSSGSNVQQIPPGQTNNPAVRVHAGVAYSPDGRLLFDATGDDGRVAIYDTASWRQIASVQLDGATAGRTYSDSFAAALVLSGDGRTLYVLDQGNWRVVLIDTASRKRIASVPTGVNPFTLALSPDGRHMYVANSGLFEYRPIPGVERAHLLTTGLHFPPFANLSPEAKNGTVAEGHQVPGLGDPNDARGSSLWTYNIADRLHPEVTARLRLGALITGSGKGVVGGASPSGLASDSQNVYVALAHEDAVAVVRGDGSALEQTIPLSPFTSRDLKDDSGRPLRGVIPAGMALSGDHLYVAEAGINAVAVIDTHKRQLLGQMPVGWFPSALAIAPDGRTLYVVNARGQGSGPNGSDAVREPAPGTYVGELEHGSLSTIQLPVSSTKLEEMTHAVIADNQAAVRPTEALPAVHHVFLIIRENRTFDEILGDLPNANGNPNLARYGMKGWTTEKPVLKGGVAVTPNAHALAERFAISDNFFADSDVSADGHRWVVGIAPSPWLDLAWSSNYGGRRREDPASEAPGRRALGGGADAPMPEDEPEYGSMWEHIASHHRTIFNYGEGLELEGGEEIDGSAPEGQRLVLNAPLPAPLFAHTDRRFPTFNLGIPDQFRYEEFRRDFSRKIAAGSVPSLVVIRLPVDHTASPRTADGYPYRASYVADNDLALGKIVDFLSHSRIWKDSAVFVTEDDAQGGVDHVDAHRSVLLVMGPSVRPGYVDHRHTSMSSILRTVYELLGTGPLNLEDGLSADLSTMFTKQLDLRPYNAVPADPRVFQPEKARIARPKTKEEAAELVDCDDPQDLNLSEARSRSRHAHSSTKKPSPAE</sequence>